<evidence type="ECO:0000256" key="5">
    <source>
        <dbReference type="ARBA" id="ARBA00023157"/>
    </source>
</evidence>
<dbReference type="OrthoDB" id="6413693at2759"/>
<dbReference type="EnsemblMetazoa" id="PPA20271.1">
    <property type="protein sequence ID" value="PPA20271.1"/>
    <property type="gene ID" value="WBGene00109825"/>
</dbReference>
<dbReference type="InterPro" id="IPR013162">
    <property type="entry name" value="CD80_C2-set"/>
</dbReference>
<dbReference type="InterPro" id="IPR036179">
    <property type="entry name" value="Ig-like_dom_sf"/>
</dbReference>
<keyword evidence="3" id="KW-1133">Transmembrane helix</keyword>
<dbReference type="GO" id="GO:0030424">
    <property type="term" value="C:axon"/>
    <property type="evidence" value="ECO:0007669"/>
    <property type="project" value="EnsemblMetazoa"/>
</dbReference>
<name>A0A2A6CUG1_PRIPA</name>
<keyword evidence="4" id="KW-0472">Membrane</keyword>
<comment type="subcellular location">
    <subcellularLocation>
        <location evidence="1">Membrane</location>
        <topology evidence="1">Single-pass type I membrane protein</topology>
    </subcellularLocation>
</comment>
<keyword evidence="5" id="KW-1015">Disulfide bond</keyword>
<dbReference type="Gene3D" id="2.60.40.10">
    <property type="entry name" value="Immunoglobulins"/>
    <property type="match status" value="5"/>
</dbReference>
<evidence type="ECO:0000256" key="3">
    <source>
        <dbReference type="ARBA" id="ARBA00022989"/>
    </source>
</evidence>
<dbReference type="PANTHER" id="PTHR11640">
    <property type="entry name" value="NEPHRIN"/>
    <property type="match status" value="1"/>
</dbReference>
<dbReference type="SUPFAM" id="SSF48726">
    <property type="entry name" value="Immunoglobulin"/>
    <property type="match status" value="4"/>
</dbReference>
<gene>
    <name evidence="8" type="primary">WBGene00109825</name>
</gene>
<dbReference type="SMART" id="SM00409">
    <property type="entry name" value="IG"/>
    <property type="match status" value="4"/>
</dbReference>
<dbReference type="GO" id="GO:0097060">
    <property type="term" value="C:synaptic membrane"/>
    <property type="evidence" value="ECO:0007669"/>
    <property type="project" value="EnsemblMetazoa"/>
</dbReference>
<dbReference type="PROSITE" id="PS50835">
    <property type="entry name" value="IG_LIKE"/>
    <property type="match status" value="4"/>
</dbReference>
<dbReference type="GO" id="GO:0098636">
    <property type="term" value="C:protein complex involved in cell adhesion"/>
    <property type="evidence" value="ECO:0007669"/>
    <property type="project" value="EnsemblMetazoa"/>
</dbReference>
<evidence type="ECO:0000313" key="9">
    <source>
        <dbReference type="Proteomes" id="UP000005239"/>
    </source>
</evidence>
<keyword evidence="7" id="KW-0393">Immunoglobulin domain</keyword>
<dbReference type="Proteomes" id="UP000005239">
    <property type="component" value="Unassembled WGS sequence"/>
</dbReference>
<dbReference type="GO" id="GO:0005911">
    <property type="term" value="C:cell-cell junction"/>
    <property type="evidence" value="ECO:0000318"/>
    <property type="project" value="GO_Central"/>
</dbReference>
<reference evidence="9" key="1">
    <citation type="journal article" date="2008" name="Nat. Genet.">
        <title>The Pristionchus pacificus genome provides a unique perspective on nematode lifestyle and parasitism.</title>
        <authorList>
            <person name="Dieterich C."/>
            <person name="Clifton S.W."/>
            <person name="Schuster L.N."/>
            <person name="Chinwalla A."/>
            <person name="Delehaunty K."/>
            <person name="Dinkelacker I."/>
            <person name="Fulton L."/>
            <person name="Fulton R."/>
            <person name="Godfrey J."/>
            <person name="Minx P."/>
            <person name="Mitreva M."/>
            <person name="Roeseler W."/>
            <person name="Tian H."/>
            <person name="Witte H."/>
            <person name="Yang S.P."/>
            <person name="Wilson R.K."/>
            <person name="Sommer R.J."/>
        </authorList>
    </citation>
    <scope>NUCLEOTIDE SEQUENCE [LARGE SCALE GENOMIC DNA]</scope>
    <source>
        <strain evidence="9">PS312</strain>
    </source>
</reference>
<evidence type="ECO:0000256" key="7">
    <source>
        <dbReference type="ARBA" id="ARBA00023319"/>
    </source>
</evidence>
<dbReference type="SMART" id="SM00408">
    <property type="entry name" value="IGc2"/>
    <property type="match status" value="4"/>
</dbReference>
<dbReference type="InterPro" id="IPR003598">
    <property type="entry name" value="Ig_sub2"/>
</dbReference>
<protein>
    <submittedName>
        <fullName evidence="8">Syg-1</fullName>
    </submittedName>
</protein>
<evidence type="ECO:0000256" key="2">
    <source>
        <dbReference type="ARBA" id="ARBA00022692"/>
    </source>
</evidence>
<dbReference type="InterPro" id="IPR003599">
    <property type="entry name" value="Ig_sub"/>
</dbReference>
<dbReference type="InterPro" id="IPR007110">
    <property type="entry name" value="Ig-like_dom"/>
</dbReference>
<accession>A0A8R1UET0</accession>
<evidence type="ECO:0000256" key="1">
    <source>
        <dbReference type="ARBA" id="ARBA00004479"/>
    </source>
</evidence>
<dbReference type="GO" id="GO:0048668">
    <property type="term" value="P:collateral sprouting"/>
    <property type="evidence" value="ECO:0007669"/>
    <property type="project" value="EnsemblMetazoa"/>
</dbReference>
<dbReference type="CDD" id="cd00096">
    <property type="entry name" value="Ig"/>
    <property type="match status" value="1"/>
</dbReference>
<evidence type="ECO:0000256" key="4">
    <source>
        <dbReference type="ARBA" id="ARBA00023136"/>
    </source>
</evidence>
<dbReference type="SMART" id="SM00406">
    <property type="entry name" value="IGv"/>
    <property type="match status" value="2"/>
</dbReference>
<dbReference type="GO" id="GO:0051017">
    <property type="term" value="P:actin filament bundle assembly"/>
    <property type="evidence" value="ECO:0007669"/>
    <property type="project" value="EnsemblMetazoa"/>
</dbReference>
<dbReference type="GO" id="GO:0007267">
    <property type="term" value="P:cell-cell signaling"/>
    <property type="evidence" value="ECO:0007669"/>
    <property type="project" value="EnsemblMetazoa"/>
</dbReference>
<dbReference type="GO" id="GO:0007416">
    <property type="term" value="P:synapse assembly"/>
    <property type="evidence" value="ECO:0007669"/>
    <property type="project" value="EnsemblMetazoa"/>
</dbReference>
<dbReference type="GO" id="GO:0005886">
    <property type="term" value="C:plasma membrane"/>
    <property type="evidence" value="ECO:0000318"/>
    <property type="project" value="GO_Central"/>
</dbReference>
<dbReference type="Pfam" id="PF08205">
    <property type="entry name" value="C2-set_2"/>
    <property type="match status" value="1"/>
</dbReference>
<proteinExistence type="predicted"/>
<dbReference type="GO" id="GO:0098609">
    <property type="term" value="P:cell-cell adhesion"/>
    <property type="evidence" value="ECO:0000318"/>
    <property type="project" value="GO_Central"/>
</dbReference>
<evidence type="ECO:0000313" key="8">
    <source>
        <dbReference type="EnsemblMetazoa" id="PPA20271.1"/>
    </source>
</evidence>
<dbReference type="Pfam" id="PF07679">
    <property type="entry name" value="I-set"/>
    <property type="match status" value="2"/>
</dbReference>
<keyword evidence="2" id="KW-0812">Transmembrane</keyword>
<keyword evidence="9" id="KW-1185">Reference proteome</keyword>
<dbReference type="AlphaFoldDB" id="A0A2A6CUG1"/>
<dbReference type="Pfam" id="PF13927">
    <property type="entry name" value="Ig_3"/>
    <property type="match status" value="2"/>
</dbReference>
<sequence length="733" mass="80814">MRLLLLFTALAVAAAEQEIVEGPRDTSVHVGKVVTLNCKVSGQKGAVQWMKNGFGLGTERSLRFFPRYTMVGSNSEGEYHLRIENTTVSDDDVYACQISEADGESSIISAPARLTVLVRPTAVKFVEKVAPMLNAIAGETLLQACVSRRGKPAPRIGWAISSDAQGREVTAWLGESRAKFGKLFKQHNIGTQVSIAAQIDDEARIEGDVISSLSNISFVPRSEDDKKFLLCISQHDTFPDRVEIDSVRFNLQYAPRVQLTWAGPGALREGKPALLACNVDARPLNDLKITWYRNQNKLLRHTTDTLAFEELKMEDHKSEYTCETSNSIGTSKDTMKLDVQFGPRMMSTSQEKEANVGEKVTFQCEAAGNPTPIIYWSRAGDDQILGKGETYTIDSVEAWQQGEYICTAVVETFEYAKLSHHLFIRGAPVVSVQSVVHGGWGESVELTCKVSGRPKTREIQWTKNGEKLSYASGRHQVHQVPRLYGVESRLIITDLNEDDFGRYNCSANNGLGSDYGEVVLKKKSLVDALMAADLNFLVPILIGLMIILLLALCCCILCRRLCYSNRKGTQFSDAESDVTVKCEALDGNYYPDMYGSPIDNPNIITSKTSSPSAMRPMRYPQDYISVPQNNPDMDFAGTGVAGLYPKYLDNSMISDYRFDHHSYGSFISGGSTPNTHHEIYTTEKPMPAPGAPIGVDGTPLETLPEVDTPKASTYSFATIDGVVRPISRTSTHV</sequence>
<dbReference type="PANTHER" id="PTHR11640:SF31">
    <property type="entry name" value="IRREGULAR CHIASM C-ROUGHEST PROTEIN-RELATED"/>
    <property type="match status" value="1"/>
</dbReference>
<dbReference type="GO" id="GO:0008039">
    <property type="term" value="P:synaptic target recognition"/>
    <property type="evidence" value="ECO:0007669"/>
    <property type="project" value="EnsemblMetazoa"/>
</dbReference>
<organism evidence="8 9">
    <name type="scientific">Pristionchus pacificus</name>
    <name type="common">Parasitic nematode worm</name>
    <dbReference type="NCBI Taxonomy" id="54126"/>
    <lineage>
        <taxon>Eukaryota</taxon>
        <taxon>Metazoa</taxon>
        <taxon>Ecdysozoa</taxon>
        <taxon>Nematoda</taxon>
        <taxon>Chromadorea</taxon>
        <taxon>Rhabditida</taxon>
        <taxon>Rhabditina</taxon>
        <taxon>Diplogasteromorpha</taxon>
        <taxon>Diplogasteroidea</taxon>
        <taxon>Neodiplogasteridae</taxon>
        <taxon>Pristionchus</taxon>
    </lineage>
</organism>
<dbReference type="CDD" id="cd00099">
    <property type="entry name" value="IgV"/>
    <property type="match status" value="1"/>
</dbReference>
<dbReference type="InterPro" id="IPR013106">
    <property type="entry name" value="Ig_V-set"/>
</dbReference>
<dbReference type="GO" id="GO:0048755">
    <property type="term" value="P:branching morphogenesis of a nerve"/>
    <property type="evidence" value="ECO:0007669"/>
    <property type="project" value="EnsemblMetazoa"/>
</dbReference>
<dbReference type="GO" id="GO:0044877">
    <property type="term" value="F:protein-containing complex binding"/>
    <property type="evidence" value="ECO:0007669"/>
    <property type="project" value="EnsemblMetazoa"/>
</dbReference>
<dbReference type="InterPro" id="IPR013098">
    <property type="entry name" value="Ig_I-set"/>
</dbReference>
<evidence type="ECO:0000256" key="6">
    <source>
        <dbReference type="ARBA" id="ARBA00023180"/>
    </source>
</evidence>
<accession>A0A2A6CUG1</accession>
<dbReference type="InterPro" id="IPR013783">
    <property type="entry name" value="Ig-like_fold"/>
</dbReference>
<keyword evidence="6" id="KW-0325">Glycoprotein</keyword>
<dbReference type="GO" id="GO:0050839">
    <property type="term" value="F:cell adhesion molecule binding"/>
    <property type="evidence" value="ECO:0000318"/>
    <property type="project" value="GO_Central"/>
</dbReference>
<reference evidence="8" key="2">
    <citation type="submission" date="2022-06" db="UniProtKB">
        <authorList>
            <consortium name="EnsemblMetazoa"/>
        </authorList>
    </citation>
    <scope>IDENTIFICATION</scope>
    <source>
        <strain evidence="8">PS312</strain>
    </source>
</reference>
<dbReference type="InterPro" id="IPR051275">
    <property type="entry name" value="Cell_adhesion_signaling"/>
</dbReference>